<dbReference type="EMBL" id="PVBQ01000002">
    <property type="protein sequence ID" value="PRD48762.1"/>
    <property type="molecule type" value="Genomic_DNA"/>
</dbReference>
<feature type="compositionally biased region" description="Low complexity" evidence="1">
    <location>
        <begin position="128"/>
        <end position="141"/>
    </location>
</feature>
<protein>
    <recommendedName>
        <fullName evidence="5">DUF4890 domain-containing protein</fullName>
    </recommendedName>
</protein>
<evidence type="ECO:0000313" key="3">
    <source>
        <dbReference type="EMBL" id="PRD48762.1"/>
    </source>
</evidence>
<gene>
    <name evidence="3" type="ORF">C5745_02130</name>
</gene>
<sequence length="153" mass="17088">MKRLFLTGISLLFALTLTFAQDANPEAKAQEKVTKLTEKLTLTDEQQTSIYDIVLEHAKAKQALKADASQSPEALAEAKNRLQETTDAQIKEKLSDEQKTQYDRIVAERPREETPAPATPVTPPTQPQEPMEPQQPGQPMEPQQPEPQQPMGE</sequence>
<feature type="region of interest" description="Disordered" evidence="1">
    <location>
        <begin position="61"/>
        <end position="153"/>
    </location>
</feature>
<reference evidence="3 4" key="1">
    <citation type="submission" date="2018-02" db="EMBL/GenBank/DDBJ databases">
        <title>The draft genome of Sphingobacterium sp. 5JN-11.</title>
        <authorList>
            <person name="Liu L."/>
            <person name="Li L."/>
            <person name="Liang L."/>
            <person name="Zhang X."/>
            <person name="Wang T."/>
        </authorList>
    </citation>
    <scope>NUCLEOTIDE SEQUENCE [LARGE SCALE GENOMIC DNA]</scope>
    <source>
        <strain evidence="3 4">5JN-11</strain>
    </source>
</reference>
<accession>A0A2S9J7L4</accession>
<dbReference type="Proteomes" id="UP000239711">
    <property type="component" value="Unassembled WGS sequence"/>
</dbReference>
<dbReference type="RefSeq" id="WP_105715330.1">
    <property type="nucleotide sequence ID" value="NZ_PVBQ01000002.1"/>
</dbReference>
<feature type="compositionally biased region" description="Pro residues" evidence="1">
    <location>
        <begin position="117"/>
        <end position="127"/>
    </location>
</feature>
<evidence type="ECO:0000256" key="1">
    <source>
        <dbReference type="SAM" id="MobiDB-lite"/>
    </source>
</evidence>
<feature type="signal peptide" evidence="2">
    <location>
        <begin position="1"/>
        <end position="20"/>
    </location>
</feature>
<feature type="compositionally biased region" description="Basic and acidic residues" evidence="1">
    <location>
        <begin position="76"/>
        <end position="114"/>
    </location>
</feature>
<proteinExistence type="predicted"/>
<keyword evidence="4" id="KW-1185">Reference proteome</keyword>
<dbReference type="OrthoDB" id="710376at2"/>
<name>A0A2S9J7L4_9SPHI</name>
<evidence type="ECO:0000313" key="4">
    <source>
        <dbReference type="Proteomes" id="UP000239711"/>
    </source>
</evidence>
<evidence type="ECO:0008006" key="5">
    <source>
        <dbReference type="Google" id="ProtNLM"/>
    </source>
</evidence>
<comment type="caution">
    <text evidence="3">The sequence shown here is derived from an EMBL/GenBank/DDBJ whole genome shotgun (WGS) entry which is preliminary data.</text>
</comment>
<organism evidence="3 4">
    <name type="scientific">Sphingobacterium haloxyli</name>
    <dbReference type="NCBI Taxonomy" id="2100533"/>
    <lineage>
        <taxon>Bacteria</taxon>
        <taxon>Pseudomonadati</taxon>
        <taxon>Bacteroidota</taxon>
        <taxon>Sphingobacteriia</taxon>
        <taxon>Sphingobacteriales</taxon>
        <taxon>Sphingobacteriaceae</taxon>
        <taxon>Sphingobacterium</taxon>
    </lineage>
</organism>
<evidence type="ECO:0000256" key="2">
    <source>
        <dbReference type="SAM" id="SignalP"/>
    </source>
</evidence>
<keyword evidence="2" id="KW-0732">Signal</keyword>
<feature type="chain" id="PRO_5015497646" description="DUF4890 domain-containing protein" evidence="2">
    <location>
        <begin position="21"/>
        <end position="153"/>
    </location>
</feature>
<dbReference type="AlphaFoldDB" id="A0A2S9J7L4"/>
<feature type="compositionally biased region" description="Pro residues" evidence="1">
    <location>
        <begin position="142"/>
        <end position="153"/>
    </location>
</feature>